<protein>
    <submittedName>
        <fullName evidence="2">Uncharacterized protein</fullName>
    </submittedName>
</protein>
<keyword evidence="1" id="KW-0812">Transmembrane</keyword>
<feature type="transmembrane region" description="Helical" evidence="1">
    <location>
        <begin position="215"/>
        <end position="234"/>
    </location>
</feature>
<keyword evidence="3" id="KW-1185">Reference proteome</keyword>
<evidence type="ECO:0000313" key="2">
    <source>
        <dbReference type="EMBL" id="KAF6167468.1"/>
    </source>
</evidence>
<keyword evidence="1" id="KW-0472">Membrane</keyword>
<dbReference type="InterPro" id="IPR015683">
    <property type="entry name" value="Ionotropic_Glu_rcpt"/>
</dbReference>
<feature type="transmembrane region" description="Helical" evidence="1">
    <location>
        <begin position="157"/>
        <end position="179"/>
    </location>
</feature>
<dbReference type="Gene3D" id="3.40.190.10">
    <property type="entry name" value="Periplasmic binding protein-like II"/>
    <property type="match status" value="1"/>
</dbReference>
<reference evidence="2 3" key="1">
    <citation type="journal article" date="2020" name="IScience">
        <title>Genome Sequencing of the Endangered Kingdonia uniflora (Circaeasteraceae, Ranunculales) Reveals Potential Mechanisms of Evolutionary Specialization.</title>
        <authorList>
            <person name="Sun Y."/>
            <person name="Deng T."/>
            <person name="Zhang A."/>
            <person name="Moore M.J."/>
            <person name="Landis J.B."/>
            <person name="Lin N."/>
            <person name="Zhang H."/>
            <person name="Zhang X."/>
            <person name="Huang J."/>
            <person name="Zhang X."/>
            <person name="Sun H."/>
            <person name="Wang H."/>
        </authorList>
    </citation>
    <scope>NUCLEOTIDE SEQUENCE [LARGE SCALE GENOMIC DNA]</scope>
    <source>
        <strain evidence="2">TB1705</strain>
        <tissue evidence="2">Leaf</tissue>
    </source>
</reference>
<dbReference type="AlphaFoldDB" id="A0A7J7NKM9"/>
<feature type="non-terminal residue" evidence="2">
    <location>
        <position position="1"/>
    </location>
</feature>
<evidence type="ECO:0000256" key="1">
    <source>
        <dbReference type="SAM" id="Phobius"/>
    </source>
</evidence>
<accession>A0A7J7NKM9</accession>
<dbReference type="EMBL" id="JACGCM010000724">
    <property type="protein sequence ID" value="KAF6167468.1"/>
    <property type="molecule type" value="Genomic_DNA"/>
</dbReference>
<organism evidence="2 3">
    <name type="scientific">Kingdonia uniflora</name>
    <dbReference type="NCBI Taxonomy" id="39325"/>
    <lineage>
        <taxon>Eukaryota</taxon>
        <taxon>Viridiplantae</taxon>
        <taxon>Streptophyta</taxon>
        <taxon>Embryophyta</taxon>
        <taxon>Tracheophyta</taxon>
        <taxon>Spermatophyta</taxon>
        <taxon>Magnoliopsida</taxon>
        <taxon>Ranunculales</taxon>
        <taxon>Circaeasteraceae</taxon>
        <taxon>Kingdonia</taxon>
    </lineage>
</organism>
<proteinExistence type="predicted"/>
<dbReference type="SUPFAM" id="SSF53850">
    <property type="entry name" value="Periplasmic binding protein-like II"/>
    <property type="match status" value="1"/>
</dbReference>
<name>A0A7J7NKM9_9MAGN</name>
<dbReference type="OrthoDB" id="5984008at2759"/>
<dbReference type="Proteomes" id="UP000541444">
    <property type="component" value="Unassembled WGS sequence"/>
</dbReference>
<comment type="caution">
    <text evidence="2">The sequence shown here is derived from an EMBL/GenBank/DDBJ whole genome shotgun (WGS) entry which is preliminary data.</text>
</comment>
<evidence type="ECO:0000313" key="3">
    <source>
        <dbReference type="Proteomes" id="UP000541444"/>
    </source>
</evidence>
<keyword evidence="1" id="KW-1133">Transmembrane helix</keyword>
<dbReference type="PANTHER" id="PTHR18966">
    <property type="entry name" value="IONOTROPIC GLUTAMATE RECEPTOR"/>
    <property type="match status" value="1"/>
</dbReference>
<gene>
    <name evidence="2" type="ORF">GIB67_031669</name>
</gene>
<sequence length="241" mass="26601">WALAMAAETNDKLSNLCALGVSQIGPKFIGKYLQSKFKGLSREFILIDGQLKVSSTSRYSSSKANLGNITWLGESSIAPKGLVIPKSGKLRVGVPVIKGFGSELVDVNWNTTTNLTYVAGHCIDVFKAVMETLPYSISYEFVPFQNASSSIARKYNYFFKIMMPVVGDITIIANLSLYVDFALPFTESGVLMVVPVKGDEQKNAWIFLKPLAMDLQFATGTFIIFIGFVVWILGHRVNDEF</sequence>